<evidence type="ECO:0000313" key="3">
    <source>
        <dbReference type="EMBL" id="KII82897.1"/>
    </source>
</evidence>
<proteinExistence type="predicted"/>
<gene>
    <name evidence="3" type="ORF">PLICRDRAFT_120108</name>
</gene>
<dbReference type="AlphaFoldDB" id="A0A0C9SPQ9"/>
<feature type="chain" id="PRO_5002203640" evidence="2">
    <location>
        <begin position="20"/>
        <end position="80"/>
    </location>
</feature>
<keyword evidence="1" id="KW-0812">Transmembrane</keyword>
<evidence type="ECO:0000256" key="2">
    <source>
        <dbReference type="SAM" id="SignalP"/>
    </source>
</evidence>
<sequence length="80" mass="8527">MFGTAVPLLLSTALCPTRAGAIASPASIIFAFGAALLMCMCSAISAKALARIWRSAFISERADFDERYFPGLKRSAKNDP</sequence>
<keyword evidence="2" id="KW-0732">Signal</keyword>
<accession>A0A0C9SPQ9</accession>
<feature type="signal peptide" evidence="2">
    <location>
        <begin position="1"/>
        <end position="19"/>
    </location>
</feature>
<protein>
    <submittedName>
        <fullName evidence="3">Uncharacterized protein</fullName>
    </submittedName>
</protein>
<keyword evidence="1" id="KW-1133">Transmembrane helix</keyword>
<name>A0A0C9SPQ9_PLICR</name>
<dbReference type="HOGENOM" id="CLU_2596682_0_0_1"/>
<organism evidence="3 4">
    <name type="scientific">Plicaturopsis crispa FD-325 SS-3</name>
    <dbReference type="NCBI Taxonomy" id="944288"/>
    <lineage>
        <taxon>Eukaryota</taxon>
        <taxon>Fungi</taxon>
        <taxon>Dikarya</taxon>
        <taxon>Basidiomycota</taxon>
        <taxon>Agaricomycotina</taxon>
        <taxon>Agaricomycetes</taxon>
        <taxon>Agaricomycetidae</taxon>
        <taxon>Amylocorticiales</taxon>
        <taxon>Amylocorticiaceae</taxon>
        <taxon>Plicatura</taxon>
        <taxon>Plicaturopsis crispa</taxon>
    </lineage>
</organism>
<keyword evidence="1" id="KW-0472">Membrane</keyword>
<feature type="non-terminal residue" evidence="3">
    <location>
        <position position="80"/>
    </location>
</feature>
<keyword evidence="4" id="KW-1185">Reference proteome</keyword>
<reference evidence="3 4" key="1">
    <citation type="submission" date="2014-06" db="EMBL/GenBank/DDBJ databases">
        <title>Evolutionary Origins and Diversification of the Mycorrhizal Mutualists.</title>
        <authorList>
            <consortium name="DOE Joint Genome Institute"/>
            <consortium name="Mycorrhizal Genomics Consortium"/>
            <person name="Kohler A."/>
            <person name="Kuo A."/>
            <person name="Nagy L.G."/>
            <person name="Floudas D."/>
            <person name="Copeland A."/>
            <person name="Barry K.W."/>
            <person name="Cichocki N."/>
            <person name="Veneault-Fourrey C."/>
            <person name="LaButti K."/>
            <person name="Lindquist E.A."/>
            <person name="Lipzen A."/>
            <person name="Lundell T."/>
            <person name="Morin E."/>
            <person name="Murat C."/>
            <person name="Riley R."/>
            <person name="Ohm R."/>
            <person name="Sun H."/>
            <person name="Tunlid A."/>
            <person name="Henrissat B."/>
            <person name="Grigoriev I.V."/>
            <person name="Hibbett D.S."/>
            <person name="Martin F."/>
        </authorList>
    </citation>
    <scope>NUCLEOTIDE SEQUENCE [LARGE SCALE GENOMIC DNA]</scope>
    <source>
        <strain evidence="3 4">FD-325 SS-3</strain>
    </source>
</reference>
<dbReference type="Proteomes" id="UP000053263">
    <property type="component" value="Unassembled WGS sequence"/>
</dbReference>
<evidence type="ECO:0000313" key="4">
    <source>
        <dbReference type="Proteomes" id="UP000053263"/>
    </source>
</evidence>
<feature type="transmembrane region" description="Helical" evidence="1">
    <location>
        <begin position="29"/>
        <end position="50"/>
    </location>
</feature>
<evidence type="ECO:0000256" key="1">
    <source>
        <dbReference type="SAM" id="Phobius"/>
    </source>
</evidence>
<dbReference type="EMBL" id="KN832600">
    <property type="protein sequence ID" value="KII82897.1"/>
    <property type="molecule type" value="Genomic_DNA"/>
</dbReference>